<proteinExistence type="predicted"/>
<dbReference type="AlphaFoldDB" id="A0A5J5AT74"/>
<keyword evidence="1" id="KW-0175">Coiled coil</keyword>
<organism evidence="3 4">
    <name type="scientific">Nyssa sinensis</name>
    <dbReference type="NCBI Taxonomy" id="561372"/>
    <lineage>
        <taxon>Eukaryota</taxon>
        <taxon>Viridiplantae</taxon>
        <taxon>Streptophyta</taxon>
        <taxon>Embryophyta</taxon>
        <taxon>Tracheophyta</taxon>
        <taxon>Spermatophyta</taxon>
        <taxon>Magnoliopsida</taxon>
        <taxon>eudicotyledons</taxon>
        <taxon>Gunneridae</taxon>
        <taxon>Pentapetalae</taxon>
        <taxon>asterids</taxon>
        <taxon>Cornales</taxon>
        <taxon>Nyssaceae</taxon>
        <taxon>Nyssa</taxon>
    </lineage>
</organism>
<keyword evidence="4" id="KW-1185">Reference proteome</keyword>
<feature type="coiled-coil region" evidence="1">
    <location>
        <begin position="24"/>
        <end position="92"/>
    </location>
</feature>
<dbReference type="OrthoDB" id="1923550at2759"/>
<accession>A0A5J5AT74</accession>
<feature type="region of interest" description="Disordered" evidence="2">
    <location>
        <begin position="232"/>
        <end position="251"/>
    </location>
</feature>
<evidence type="ECO:0000313" key="4">
    <source>
        <dbReference type="Proteomes" id="UP000325577"/>
    </source>
</evidence>
<dbReference type="Proteomes" id="UP000325577">
    <property type="component" value="Linkage Group LG19"/>
</dbReference>
<evidence type="ECO:0000256" key="2">
    <source>
        <dbReference type="SAM" id="MobiDB-lite"/>
    </source>
</evidence>
<protein>
    <submittedName>
        <fullName evidence="3">Uncharacterized protein</fullName>
    </submittedName>
</protein>
<evidence type="ECO:0000313" key="3">
    <source>
        <dbReference type="EMBL" id="KAA8533046.1"/>
    </source>
</evidence>
<gene>
    <name evidence="3" type="ORF">F0562_032837</name>
</gene>
<feature type="compositionally biased region" description="Polar residues" evidence="2">
    <location>
        <begin position="236"/>
        <end position="245"/>
    </location>
</feature>
<dbReference type="EMBL" id="CM018042">
    <property type="protein sequence ID" value="KAA8533046.1"/>
    <property type="molecule type" value="Genomic_DNA"/>
</dbReference>
<sequence>MNFDKTRNEVAGLKSKMDKVSTFEKVFVEKISELENKLRNDENDLRKKDRIILELEAQLEAAKINNNCKAQIEDLQKTLSAKEMVIQNLISEKKALHFEVGSLGIILKKIQDTVTSMNEEDKRAFSTILGGEKEGATIREKENDRIEDAIQNINDNSPYKASGRSTAENTASPLCQEYNSVNTHLHENCNFDPCVSEFACSPPQPPCSGPQSAANILSNSVTEAKDNCKALVYQPDSESSTTQAETSKDPG</sequence>
<reference evidence="3 4" key="1">
    <citation type="submission" date="2019-09" db="EMBL/GenBank/DDBJ databases">
        <title>A chromosome-level genome assembly of the Chinese tupelo Nyssa sinensis.</title>
        <authorList>
            <person name="Yang X."/>
            <person name="Kang M."/>
            <person name="Yang Y."/>
            <person name="Xiong H."/>
            <person name="Wang M."/>
            <person name="Zhang Z."/>
            <person name="Wang Z."/>
            <person name="Wu H."/>
            <person name="Ma T."/>
            <person name="Liu J."/>
            <person name="Xi Z."/>
        </authorList>
    </citation>
    <scope>NUCLEOTIDE SEQUENCE [LARGE SCALE GENOMIC DNA]</scope>
    <source>
        <strain evidence="3">J267</strain>
        <tissue evidence="3">Leaf</tissue>
    </source>
</reference>
<evidence type="ECO:0000256" key="1">
    <source>
        <dbReference type="SAM" id="Coils"/>
    </source>
</evidence>
<name>A0A5J5AT74_9ASTE</name>